<name>A0A1X9YM92_9BACT</name>
<dbReference type="Gene3D" id="3.40.50.620">
    <property type="entry name" value="HUPs"/>
    <property type="match status" value="2"/>
</dbReference>
<dbReference type="EMBL" id="CP021235">
    <property type="protein sequence ID" value="ARS33990.1"/>
    <property type="molecule type" value="Genomic_DNA"/>
</dbReference>
<accession>A0A1X9YM92</accession>
<dbReference type="PANTHER" id="PTHR46268:SF6">
    <property type="entry name" value="UNIVERSAL STRESS PROTEIN UP12"/>
    <property type="match status" value="1"/>
</dbReference>
<dbReference type="SUPFAM" id="SSF52402">
    <property type="entry name" value="Adenine nucleotide alpha hydrolases-like"/>
    <property type="match status" value="2"/>
</dbReference>
<evidence type="ECO:0000256" key="1">
    <source>
        <dbReference type="ARBA" id="ARBA00008791"/>
    </source>
</evidence>
<dbReference type="OrthoDB" id="1522603at2"/>
<dbReference type="PANTHER" id="PTHR46268">
    <property type="entry name" value="STRESS RESPONSE PROTEIN NHAX"/>
    <property type="match status" value="1"/>
</dbReference>
<gene>
    <name evidence="3" type="ORF">CA264_00245</name>
</gene>
<dbReference type="InterPro" id="IPR006015">
    <property type="entry name" value="Universal_stress_UspA"/>
</dbReference>
<feature type="domain" description="UspA" evidence="2">
    <location>
        <begin position="171"/>
        <end position="294"/>
    </location>
</feature>
<dbReference type="RefSeq" id="WP_025609393.1">
    <property type="nucleotide sequence ID" value="NZ_CP021235.1"/>
</dbReference>
<dbReference type="AlphaFoldDB" id="A0A1X9YM92"/>
<dbReference type="CDD" id="cd00293">
    <property type="entry name" value="USP-like"/>
    <property type="match status" value="1"/>
</dbReference>
<dbReference type="InterPro" id="IPR006016">
    <property type="entry name" value="UspA"/>
</dbReference>
<dbReference type="PRINTS" id="PR01438">
    <property type="entry name" value="UNVRSLSTRESS"/>
</dbReference>
<evidence type="ECO:0000313" key="3">
    <source>
        <dbReference type="EMBL" id="ARS33990.1"/>
    </source>
</evidence>
<feature type="domain" description="UspA" evidence="2">
    <location>
        <begin position="3"/>
        <end position="162"/>
    </location>
</feature>
<dbReference type="KEGG" id="pact:CA264_00245"/>
<dbReference type="InterPro" id="IPR014729">
    <property type="entry name" value="Rossmann-like_a/b/a_fold"/>
</dbReference>
<evidence type="ECO:0000259" key="2">
    <source>
        <dbReference type="Pfam" id="PF00582"/>
    </source>
</evidence>
<dbReference type="Proteomes" id="UP000266292">
    <property type="component" value="Chromosome"/>
</dbReference>
<proteinExistence type="inferred from homology"/>
<dbReference type="STRING" id="709015.GCA_000472485_04227"/>
<sequence length="300" mass="33526">MFRILLPVDLTASSSNACDYAMHVAAAAPEAELLLLHCFSDYLLEPELENPFSDTGRSPLSPGSEEVTDRVLHRNQTDEHAGLDELYEELQAKANAHGQHVHLKRAFINGMPEDVIPEEIKRFKPDLLVMGTKGEDNFVRSFFGTVTTKMIDDAKVPLLTVPESYQGRSLRRILYATDFDKTDAQALASLQLLLRAFNPIIVCAHIGTDSSEEKDTRKLAQLEDRLNQELPNHALQFALLQGDDVAEALQEFVAREKVELIAVNNHQRSLLSSIFQPSLSKKLVLEMQVPMLIFHSPGKA</sequence>
<keyword evidence="4" id="KW-1185">Reference proteome</keyword>
<reference evidence="4" key="1">
    <citation type="submission" date="2017-05" db="EMBL/GenBank/DDBJ databases">
        <authorList>
            <person name="Ray J."/>
            <person name="Price M."/>
            <person name="Deutschbauer A."/>
        </authorList>
    </citation>
    <scope>NUCLEOTIDE SEQUENCE [LARGE SCALE GENOMIC DNA]</scope>
    <source>
        <strain evidence="4">DSM 19842</strain>
    </source>
</reference>
<evidence type="ECO:0000313" key="4">
    <source>
        <dbReference type="Proteomes" id="UP000266292"/>
    </source>
</evidence>
<protein>
    <recommendedName>
        <fullName evidence="2">UspA domain-containing protein</fullName>
    </recommendedName>
</protein>
<comment type="similarity">
    <text evidence="1">Belongs to the universal stress protein A family.</text>
</comment>
<organism evidence="3 4">
    <name type="scientific">Pontibacter actiniarum</name>
    <dbReference type="NCBI Taxonomy" id="323450"/>
    <lineage>
        <taxon>Bacteria</taxon>
        <taxon>Pseudomonadati</taxon>
        <taxon>Bacteroidota</taxon>
        <taxon>Cytophagia</taxon>
        <taxon>Cytophagales</taxon>
        <taxon>Hymenobacteraceae</taxon>
        <taxon>Pontibacter</taxon>
    </lineage>
</organism>
<dbReference type="Pfam" id="PF00582">
    <property type="entry name" value="Usp"/>
    <property type="match status" value="2"/>
</dbReference>